<name>A0A2N9AU68_METEX</name>
<evidence type="ECO:0000313" key="3">
    <source>
        <dbReference type="Proteomes" id="UP000233769"/>
    </source>
</evidence>
<evidence type="ECO:0000313" key="2">
    <source>
        <dbReference type="EMBL" id="SOR30895.1"/>
    </source>
</evidence>
<dbReference type="Proteomes" id="UP000233769">
    <property type="component" value="Chromosome tk0001"/>
</dbReference>
<feature type="region of interest" description="Disordered" evidence="1">
    <location>
        <begin position="21"/>
        <end position="47"/>
    </location>
</feature>
<proteinExistence type="predicted"/>
<sequence>MKAVGFHTSLPIENEAALVDFDLPTPGARPPRPARPGSGGLGESGRY</sequence>
<feature type="compositionally biased region" description="Gly residues" evidence="1">
    <location>
        <begin position="37"/>
        <end position="47"/>
    </location>
</feature>
<dbReference type="EMBL" id="LT962688">
    <property type="protein sequence ID" value="SOR30895.1"/>
    <property type="molecule type" value="Genomic_DNA"/>
</dbReference>
<protein>
    <submittedName>
        <fullName evidence="2">Uncharacterized protein</fullName>
    </submittedName>
</protein>
<dbReference type="AlphaFoldDB" id="A0A2N9AU68"/>
<accession>A0A2N9AU68</accession>
<gene>
    <name evidence="2" type="ORF">TK0001_4293</name>
</gene>
<evidence type="ECO:0000256" key="1">
    <source>
        <dbReference type="SAM" id="MobiDB-lite"/>
    </source>
</evidence>
<organism evidence="2 3">
    <name type="scientific">Methylorubrum extorquens</name>
    <name type="common">Methylobacterium dichloromethanicum</name>
    <name type="synonym">Methylobacterium extorquens</name>
    <dbReference type="NCBI Taxonomy" id="408"/>
    <lineage>
        <taxon>Bacteria</taxon>
        <taxon>Pseudomonadati</taxon>
        <taxon>Pseudomonadota</taxon>
        <taxon>Alphaproteobacteria</taxon>
        <taxon>Hyphomicrobiales</taxon>
        <taxon>Methylobacteriaceae</taxon>
        <taxon>Methylorubrum</taxon>
    </lineage>
</organism>
<reference evidence="3" key="1">
    <citation type="submission" date="2017-10" db="EMBL/GenBank/DDBJ databases">
        <authorList>
            <person name="Regsiter A."/>
            <person name="William W."/>
        </authorList>
    </citation>
    <scope>NUCLEOTIDE SEQUENCE [LARGE SCALE GENOMIC DNA]</scope>
</reference>